<evidence type="ECO:0000259" key="7">
    <source>
        <dbReference type="Pfam" id="PF00326"/>
    </source>
</evidence>
<proteinExistence type="inferred from homology"/>
<dbReference type="Proteomes" id="UP000261540">
    <property type="component" value="Unplaced"/>
</dbReference>
<dbReference type="Pfam" id="PF00326">
    <property type="entry name" value="Peptidase_S9"/>
    <property type="match status" value="1"/>
</dbReference>
<dbReference type="InterPro" id="IPR029058">
    <property type="entry name" value="AB_hydrolase_fold"/>
</dbReference>
<evidence type="ECO:0000256" key="1">
    <source>
        <dbReference type="ARBA" id="ARBA00005228"/>
    </source>
</evidence>
<dbReference type="GO" id="GO:0004252">
    <property type="term" value="F:serine-type endopeptidase activity"/>
    <property type="evidence" value="ECO:0007669"/>
    <property type="project" value="UniProtKB-UniRule"/>
</dbReference>
<dbReference type="GO" id="GO:0006508">
    <property type="term" value="P:proteolysis"/>
    <property type="evidence" value="ECO:0007669"/>
    <property type="project" value="UniProtKB-KW"/>
</dbReference>
<dbReference type="GO" id="GO:0005794">
    <property type="term" value="C:Golgi apparatus"/>
    <property type="evidence" value="ECO:0007669"/>
    <property type="project" value="TreeGrafter"/>
</dbReference>
<keyword evidence="2 6" id="KW-0645">Protease</keyword>
<name>A0A3B3QIT1_9TELE</name>
<reference evidence="9" key="2">
    <citation type="submission" date="2025-09" db="UniProtKB">
        <authorList>
            <consortium name="Ensembl"/>
        </authorList>
    </citation>
    <scope>IDENTIFICATION</scope>
</reference>
<dbReference type="Gene3D" id="3.40.50.1820">
    <property type="entry name" value="alpha/beta hydrolase"/>
    <property type="match status" value="1"/>
</dbReference>
<reference evidence="9" key="1">
    <citation type="submission" date="2025-08" db="UniProtKB">
        <authorList>
            <consortium name="Ensembl"/>
        </authorList>
    </citation>
    <scope>IDENTIFICATION</scope>
</reference>
<evidence type="ECO:0000256" key="4">
    <source>
        <dbReference type="ARBA" id="ARBA00022825"/>
    </source>
</evidence>
<evidence type="ECO:0000256" key="3">
    <source>
        <dbReference type="ARBA" id="ARBA00022801"/>
    </source>
</evidence>
<dbReference type="PANTHER" id="PTHR11757">
    <property type="entry name" value="PROTEASE FAMILY S9A OLIGOPEPTIDASE"/>
    <property type="match status" value="1"/>
</dbReference>
<comment type="similarity">
    <text evidence="1 6">Belongs to the peptidase S9A family.</text>
</comment>
<evidence type="ECO:0000256" key="6">
    <source>
        <dbReference type="RuleBase" id="RU368024"/>
    </source>
</evidence>
<keyword evidence="4 6" id="KW-0720">Serine protease</keyword>
<comment type="function">
    <text evidence="5">Serine peptidase whose precise substrate specificity remains unclear. Does not cleave peptides after a arginine or lysine residue. Regulates trans-Golgi network morphology and sorting by regulating the membrane binding of the AP-1 complex. May play a role in the regulation of synaptic vesicle exocytosis.</text>
</comment>
<evidence type="ECO:0000313" key="9">
    <source>
        <dbReference type="Ensembl" id="ENSPKIP00000005480.1"/>
    </source>
</evidence>
<dbReference type="Gene3D" id="2.130.10.120">
    <property type="entry name" value="Prolyl oligopeptidase, N-terminal domain"/>
    <property type="match status" value="1"/>
</dbReference>
<dbReference type="Ensembl" id="ENSPKIT00000029485.1">
    <property type="protein sequence ID" value="ENSPKIP00000005480.1"/>
    <property type="gene ID" value="ENSPKIG00000022136.1"/>
</dbReference>
<dbReference type="KEGG" id="pki:111840010"/>
<dbReference type="GeneTree" id="ENSGT00530000063426"/>
<accession>A0A3B3QIT1</accession>
<dbReference type="Pfam" id="PF02897">
    <property type="entry name" value="Peptidase_S9_N"/>
    <property type="match status" value="1"/>
</dbReference>
<evidence type="ECO:0000313" key="10">
    <source>
        <dbReference type="Proteomes" id="UP000261540"/>
    </source>
</evidence>
<evidence type="ECO:0000256" key="2">
    <source>
        <dbReference type="ARBA" id="ARBA00022670"/>
    </source>
</evidence>
<dbReference type="InterPro" id="IPR023302">
    <property type="entry name" value="Pept_S9A_N"/>
</dbReference>
<dbReference type="SUPFAM" id="SSF50993">
    <property type="entry name" value="Peptidase/esterase 'gauge' domain"/>
    <property type="match status" value="1"/>
</dbReference>
<dbReference type="AlphaFoldDB" id="A0A3B3QIT1"/>
<keyword evidence="3 6" id="KW-0378">Hydrolase</keyword>
<dbReference type="CTD" id="9581"/>
<dbReference type="FunFam" id="3.40.50.1820:FF:000050">
    <property type="entry name" value="prolyl endopeptidase-like isoform X2"/>
    <property type="match status" value="1"/>
</dbReference>
<feature type="domain" description="Peptidase S9 prolyl oligopeptidase catalytic" evidence="7">
    <location>
        <begin position="464"/>
        <end position="681"/>
    </location>
</feature>
<dbReference type="PANTHER" id="PTHR11757:SF19">
    <property type="entry name" value="PROLYL ENDOPEPTIDASE-LIKE"/>
    <property type="match status" value="1"/>
</dbReference>
<keyword evidence="10" id="KW-1185">Reference proteome</keyword>
<dbReference type="PRINTS" id="PR00862">
    <property type="entry name" value="PROLIGOPTASE"/>
</dbReference>
<evidence type="ECO:0000256" key="5">
    <source>
        <dbReference type="ARBA" id="ARBA00045448"/>
    </source>
</evidence>
<dbReference type="InterPro" id="IPR002470">
    <property type="entry name" value="Peptidase_S9A"/>
</dbReference>
<dbReference type="OrthoDB" id="248387at2759"/>
<dbReference type="EC" id="3.4.21.-" evidence="6"/>
<sequence>MIIFPCTLRFIALSIGRSVPSLRGKHWSFCQTRSRRSGSAGVSSYLLETSKQQLQKYRDQERCFKREVRDAYQRFSEVPDNTVIQGRHHVYFEEGGNIYRMRIGQGGQDVQDILDTSSGGCLQRVRLSPGEHALAATVKDSGSEEAKCLVLRLGDPPDPPRLLLQLDGVFSFEWASDDVLFFTSMEDLRSCRVFRLDLRKPKPQAVLVYEERDPEFFVEVSCTRDHNLVTLNCNNKSTSEVWLVEADAPLACPRLIQPRISGLIYHVEHTGKQLYILANTAPGQEYQVLSAPLASPGMESWVPVFTPDVGTGLKDMEVVQDHCVLAVRTPAGPLGLQVVPLADPSQVYTVQLPLWACEFESRPCLGLDSPAFQFSLSSPVQPPLQFSYCLRERQLFVEEATAGPPLLEHHTARLEARSQDGTLVPMTVFHRAPWGNLKGAPLLLHVYGAYGLHLNMAFCPEKRLLLEDGWVLAYCHVRGGGEHGLGWHQAGSFLQKHKGLEDLASCIHHLYQLGVSQPALANLSTRSAGAVLAGALCNQYPELLRTVSLQAPFLDVLGTMQDPNLPLTIEDRGEWGDPLADTHQRDTVASYCPCHNIKPQRYPSMLITAYEGDRRVPLEGVLRYAERLVAAAHADIGGATTPGSKTPPSVILDLQPGGDHFGPDDLEVSLNETARQLAFLYGELGLDRGRHKD</sequence>
<dbReference type="InterPro" id="IPR001375">
    <property type="entry name" value="Peptidase_S9_cat"/>
</dbReference>
<feature type="domain" description="Peptidase S9A N-terminal" evidence="8">
    <location>
        <begin position="122"/>
        <end position="390"/>
    </location>
</feature>
<protein>
    <recommendedName>
        <fullName evidence="6">Prolyl endopeptidase</fullName>
        <ecNumber evidence="6">3.4.21.-</ecNumber>
    </recommendedName>
</protein>
<organism evidence="9 10">
    <name type="scientific">Paramormyrops kingsleyae</name>
    <dbReference type="NCBI Taxonomy" id="1676925"/>
    <lineage>
        <taxon>Eukaryota</taxon>
        <taxon>Metazoa</taxon>
        <taxon>Chordata</taxon>
        <taxon>Craniata</taxon>
        <taxon>Vertebrata</taxon>
        <taxon>Euteleostomi</taxon>
        <taxon>Actinopterygii</taxon>
        <taxon>Neopterygii</taxon>
        <taxon>Teleostei</taxon>
        <taxon>Osteoglossocephala</taxon>
        <taxon>Osteoglossomorpha</taxon>
        <taxon>Osteoglossiformes</taxon>
        <taxon>Mormyridae</taxon>
        <taxon>Paramormyrops</taxon>
    </lineage>
</organism>
<dbReference type="SUPFAM" id="SSF53474">
    <property type="entry name" value="alpha/beta-Hydrolases"/>
    <property type="match status" value="1"/>
</dbReference>
<evidence type="ECO:0000259" key="8">
    <source>
        <dbReference type="Pfam" id="PF02897"/>
    </source>
</evidence>
<dbReference type="GO" id="GO:0005856">
    <property type="term" value="C:cytoskeleton"/>
    <property type="evidence" value="ECO:0007669"/>
    <property type="project" value="TreeGrafter"/>
</dbReference>
<dbReference type="InterPro" id="IPR051543">
    <property type="entry name" value="Serine_Peptidase_S9A"/>
</dbReference>
<dbReference type="STRING" id="1676925.ENSPKIP00000005480"/>